<reference evidence="1" key="1">
    <citation type="submission" date="2022-01" db="EMBL/GenBank/DDBJ databases">
        <title>Microbacterium eymi and Microbacterium rhizovicinus sp. nov., isolated from the rhizospheric soil of Elymus tsukushiensis, a plant native to the Dokdo Islands, Republic of Korea.</title>
        <authorList>
            <person name="Hwang Y.J."/>
        </authorList>
    </citation>
    <scope>NUCLEOTIDE SEQUENCE</scope>
    <source>
        <strain evidence="1">KUDC0405</strain>
    </source>
</reference>
<dbReference type="EMBL" id="CP091139">
    <property type="protein sequence ID" value="UUT36127.1"/>
    <property type="molecule type" value="Genomic_DNA"/>
</dbReference>
<evidence type="ECO:0000313" key="1">
    <source>
        <dbReference type="EMBL" id="UUT36127.1"/>
    </source>
</evidence>
<keyword evidence="2" id="KW-1185">Reference proteome</keyword>
<evidence type="ECO:0000313" key="2">
    <source>
        <dbReference type="Proteomes" id="UP001054811"/>
    </source>
</evidence>
<gene>
    <name evidence="1" type="ORF">L2X98_23975</name>
</gene>
<dbReference type="Proteomes" id="UP001054811">
    <property type="component" value="Chromosome"/>
</dbReference>
<name>A0ABY5NLT4_9MICO</name>
<organism evidence="1 2">
    <name type="scientific">Microbacterium elymi</name>
    <dbReference type="NCBI Taxonomy" id="2909587"/>
    <lineage>
        <taxon>Bacteria</taxon>
        <taxon>Bacillati</taxon>
        <taxon>Actinomycetota</taxon>
        <taxon>Actinomycetes</taxon>
        <taxon>Micrococcales</taxon>
        <taxon>Microbacteriaceae</taxon>
        <taxon>Microbacterium</taxon>
    </lineage>
</organism>
<protein>
    <submittedName>
        <fullName evidence="1">Uncharacterized protein</fullName>
    </submittedName>
</protein>
<proteinExistence type="predicted"/>
<dbReference type="RefSeq" id="WP_259612776.1">
    <property type="nucleotide sequence ID" value="NZ_CP091139.2"/>
</dbReference>
<accession>A0ABY5NLT4</accession>
<sequence length="124" mass="13409">MPLTFLRDDALTATADGFELRIALPWIRALPLSSLTDVVVSFDGSSVDDLRTPAAADRWWPAQDRVVLRGGRDVTSGPIDVVVDFGLDIPYLTAGAEGPLRLPFHEHRTLRSSATVPGVSQDIA</sequence>